<evidence type="ECO:0000313" key="2">
    <source>
        <dbReference type="EMBL" id="KAF0674359.1"/>
    </source>
</evidence>
<dbReference type="Proteomes" id="UP000698242">
    <property type="component" value="Unassembled WGS sequence"/>
</dbReference>
<protein>
    <submittedName>
        <fullName evidence="2">Uncharacterized protein</fullName>
    </submittedName>
</protein>
<gene>
    <name evidence="2" type="ORF">PMES_03348</name>
</gene>
<feature type="non-terminal residue" evidence="2">
    <location>
        <position position="122"/>
    </location>
</feature>
<comment type="caution">
    <text evidence="2">The sequence shown here is derived from an EMBL/GenBank/DDBJ whole genome shotgun (WGS) entry which is preliminary data.</text>
</comment>
<proteinExistence type="predicted"/>
<name>A0A921NQT4_9RHOB</name>
<dbReference type="RefSeq" id="WP_201289030.1">
    <property type="nucleotide sequence ID" value="NZ_APKE01000096.1"/>
</dbReference>
<dbReference type="EMBL" id="APKE01000096">
    <property type="protein sequence ID" value="KAF0674359.1"/>
    <property type="molecule type" value="Genomic_DNA"/>
</dbReference>
<feature type="region of interest" description="Disordered" evidence="1">
    <location>
        <begin position="37"/>
        <end position="56"/>
    </location>
</feature>
<reference evidence="2" key="1">
    <citation type="submission" date="2013-03" db="EMBL/GenBank/DDBJ databases">
        <title>Genome Sequence of the Profundibacterium mesophilum strain KAUST100406-0324T from Red Sea, a novel genus in the family Rhodobacteraceae.</title>
        <authorList>
            <person name="Essack M."/>
            <person name="Alam I."/>
            <person name="Lafi F."/>
            <person name="Alawi W."/>
            <person name="Kamanu F."/>
            <person name="Al-Suwailem A."/>
            <person name="Lee O.O."/>
            <person name="Xu Y."/>
            <person name="Bajic V."/>
            <person name="Qian P.-Y."/>
            <person name="Archer J."/>
        </authorList>
    </citation>
    <scope>NUCLEOTIDE SEQUENCE</scope>
    <source>
        <strain evidence="2">KAUST100406-0324</strain>
    </source>
</reference>
<sequence>FYHTTWTGNYKPNATAYWVVATLNAAGDRSPWSTPIAFSSGSEADTGKSSNVPANPGLTASTLSGVEDAALVAPTGLTAALVTGDPKSIRFDWTAVTGAAGYLVKRCDYDPAAGLLTGAFDM</sequence>
<keyword evidence="3" id="KW-1185">Reference proteome</keyword>
<evidence type="ECO:0000256" key="1">
    <source>
        <dbReference type="SAM" id="MobiDB-lite"/>
    </source>
</evidence>
<feature type="non-terminal residue" evidence="2">
    <location>
        <position position="1"/>
    </location>
</feature>
<organism evidence="2 3">
    <name type="scientific">Profundibacterium mesophilum KAUST100406-0324</name>
    <dbReference type="NCBI Taxonomy" id="1037889"/>
    <lineage>
        <taxon>Bacteria</taxon>
        <taxon>Pseudomonadati</taxon>
        <taxon>Pseudomonadota</taxon>
        <taxon>Alphaproteobacteria</taxon>
        <taxon>Rhodobacterales</taxon>
        <taxon>Roseobacteraceae</taxon>
        <taxon>Profundibacterium</taxon>
    </lineage>
</organism>
<accession>A0A921NQT4</accession>
<dbReference type="AlphaFoldDB" id="A0A921NQT4"/>
<evidence type="ECO:0000313" key="3">
    <source>
        <dbReference type="Proteomes" id="UP000698242"/>
    </source>
</evidence>